<keyword evidence="3" id="KW-1185">Reference proteome</keyword>
<dbReference type="Proteomes" id="UP001175228">
    <property type="component" value="Unassembled WGS sequence"/>
</dbReference>
<evidence type="ECO:0000256" key="1">
    <source>
        <dbReference type="SAM" id="MobiDB-lite"/>
    </source>
</evidence>
<reference evidence="2" key="1">
    <citation type="submission" date="2023-06" db="EMBL/GenBank/DDBJ databases">
        <authorList>
            <consortium name="Lawrence Berkeley National Laboratory"/>
            <person name="Ahrendt S."/>
            <person name="Sahu N."/>
            <person name="Indic B."/>
            <person name="Wong-Bajracharya J."/>
            <person name="Merenyi Z."/>
            <person name="Ke H.-M."/>
            <person name="Monk M."/>
            <person name="Kocsube S."/>
            <person name="Drula E."/>
            <person name="Lipzen A."/>
            <person name="Balint B."/>
            <person name="Henrissat B."/>
            <person name="Andreopoulos B."/>
            <person name="Martin F.M."/>
            <person name="Harder C.B."/>
            <person name="Rigling D."/>
            <person name="Ford K.L."/>
            <person name="Foster G.D."/>
            <person name="Pangilinan J."/>
            <person name="Papanicolaou A."/>
            <person name="Barry K."/>
            <person name="LaButti K."/>
            <person name="Viragh M."/>
            <person name="Koriabine M."/>
            <person name="Yan M."/>
            <person name="Riley R."/>
            <person name="Champramary S."/>
            <person name="Plett K.L."/>
            <person name="Tsai I.J."/>
            <person name="Slot J."/>
            <person name="Sipos G."/>
            <person name="Plett J."/>
            <person name="Nagy L.G."/>
            <person name="Grigoriev I.V."/>
        </authorList>
    </citation>
    <scope>NUCLEOTIDE SEQUENCE</scope>
    <source>
        <strain evidence="2">HWK02</strain>
    </source>
</reference>
<evidence type="ECO:0000313" key="3">
    <source>
        <dbReference type="Proteomes" id="UP001175228"/>
    </source>
</evidence>
<organism evidence="2 3">
    <name type="scientific">Armillaria luteobubalina</name>
    <dbReference type="NCBI Taxonomy" id="153913"/>
    <lineage>
        <taxon>Eukaryota</taxon>
        <taxon>Fungi</taxon>
        <taxon>Dikarya</taxon>
        <taxon>Basidiomycota</taxon>
        <taxon>Agaricomycotina</taxon>
        <taxon>Agaricomycetes</taxon>
        <taxon>Agaricomycetidae</taxon>
        <taxon>Agaricales</taxon>
        <taxon>Marasmiineae</taxon>
        <taxon>Physalacriaceae</taxon>
        <taxon>Armillaria</taxon>
    </lineage>
</organism>
<feature type="compositionally biased region" description="Acidic residues" evidence="1">
    <location>
        <begin position="74"/>
        <end position="88"/>
    </location>
</feature>
<name>A0AA39PZR2_9AGAR</name>
<sequence length="131" mass="13700">MCAWTVPDESLPHVVLLNNFGAAGLNGALLLEEYVLKSSGKGTEVMSISAGISAHITKAVKELKVAKVAKQSSDEEIETEEDNSDDEPFGGSVEKTPLELSADATSKGTRLGDMESTMRAPSLFGDNGSAA</sequence>
<comment type="caution">
    <text evidence="2">The sequence shown here is derived from an EMBL/GenBank/DDBJ whole genome shotgun (WGS) entry which is preliminary data.</text>
</comment>
<gene>
    <name evidence="2" type="ORF">EDD18DRAFT_1356499</name>
</gene>
<proteinExistence type="predicted"/>
<protein>
    <submittedName>
        <fullName evidence="2">Uncharacterized protein</fullName>
    </submittedName>
</protein>
<accession>A0AA39PZR2</accession>
<feature type="region of interest" description="Disordered" evidence="1">
    <location>
        <begin position="69"/>
        <end position="131"/>
    </location>
</feature>
<evidence type="ECO:0000313" key="2">
    <source>
        <dbReference type="EMBL" id="KAK0493567.1"/>
    </source>
</evidence>
<dbReference type="EMBL" id="JAUEPU010000024">
    <property type="protein sequence ID" value="KAK0493567.1"/>
    <property type="molecule type" value="Genomic_DNA"/>
</dbReference>
<dbReference type="AlphaFoldDB" id="A0AA39PZR2"/>